<keyword evidence="1" id="KW-0813">Transport</keyword>
<evidence type="ECO:0000256" key="1">
    <source>
        <dbReference type="ARBA" id="ARBA00022448"/>
    </source>
</evidence>
<dbReference type="InterPro" id="IPR051782">
    <property type="entry name" value="ABC_Transporter_VariousFunc"/>
</dbReference>
<dbReference type="GO" id="GO:0016887">
    <property type="term" value="F:ATP hydrolysis activity"/>
    <property type="evidence" value="ECO:0007669"/>
    <property type="project" value="InterPro"/>
</dbReference>
<gene>
    <name evidence="5" type="ORF">GCM10010911_43060</name>
</gene>
<keyword evidence="3" id="KW-0067">ATP-binding</keyword>
<dbReference type="PANTHER" id="PTHR42939:SF3">
    <property type="entry name" value="ABC TRANSPORTER ATP-BINDING COMPONENT"/>
    <property type="match status" value="1"/>
</dbReference>
<sequence>MEQSVIRLQEIVQKRKHFELGPVNLNIPQGYVTAIVGPNGSGKSSLFRLMLDLSKPDSGQIEMLGERIGNGRDHLLKQKIGYVPEQSIEMDDHLTADKKADFIRKWYPNWDLNLYRELLRRFDVETSLKLGKMSKGMRRKFDLAVAMAHQPQLLMLDEPSSGLDPIAWKTMIDVLHRYMERGDRTILMASHIVDEVRRLADYIVFMVHGRMLGMYEKDTLLESWYVLYLDTGGSDREGIELRSLPGLCGMEPAGGKVVKVTTCEARQAEEWCASQQLPITGRQKLELDDILVLLTERERLRMQA</sequence>
<dbReference type="InterPro" id="IPR003593">
    <property type="entry name" value="AAA+_ATPase"/>
</dbReference>
<dbReference type="Gene3D" id="3.40.50.300">
    <property type="entry name" value="P-loop containing nucleotide triphosphate hydrolases"/>
    <property type="match status" value="1"/>
</dbReference>
<reference evidence="5" key="2">
    <citation type="submission" date="2020-09" db="EMBL/GenBank/DDBJ databases">
        <authorList>
            <person name="Sun Q."/>
            <person name="Zhou Y."/>
        </authorList>
    </citation>
    <scope>NUCLEOTIDE SEQUENCE</scope>
    <source>
        <strain evidence="5">CGMCC 1.15178</strain>
    </source>
</reference>
<accession>A0A917DX96</accession>
<evidence type="ECO:0000259" key="4">
    <source>
        <dbReference type="PROSITE" id="PS50893"/>
    </source>
</evidence>
<dbReference type="CDD" id="cd03230">
    <property type="entry name" value="ABC_DR_subfamily_A"/>
    <property type="match status" value="1"/>
</dbReference>
<dbReference type="SUPFAM" id="SSF52540">
    <property type="entry name" value="P-loop containing nucleoside triphosphate hydrolases"/>
    <property type="match status" value="1"/>
</dbReference>
<dbReference type="RefSeq" id="WP_188994780.1">
    <property type="nucleotide sequence ID" value="NZ_BMHP01000003.1"/>
</dbReference>
<dbReference type="InterPro" id="IPR003439">
    <property type="entry name" value="ABC_transporter-like_ATP-bd"/>
</dbReference>
<dbReference type="SMART" id="SM00382">
    <property type="entry name" value="AAA"/>
    <property type="match status" value="1"/>
</dbReference>
<dbReference type="PROSITE" id="PS00211">
    <property type="entry name" value="ABC_TRANSPORTER_1"/>
    <property type="match status" value="1"/>
</dbReference>
<evidence type="ECO:0000313" key="6">
    <source>
        <dbReference type="Proteomes" id="UP000612456"/>
    </source>
</evidence>
<name>A0A917DX96_9BACL</name>
<proteinExistence type="predicted"/>
<keyword evidence="6" id="KW-1185">Reference proteome</keyword>
<dbReference type="InterPro" id="IPR017871">
    <property type="entry name" value="ABC_transporter-like_CS"/>
</dbReference>
<keyword evidence="2" id="KW-0547">Nucleotide-binding</keyword>
<protein>
    <submittedName>
        <fullName evidence="5">ABC transporter</fullName>
    </submittedName>
</protein>
<dbReference type="GO" id="GO:0005524">
    <property type="term" value="F:ATP binding"/>
    <property type="evidence" value="ECO:0007669"/>
    <property type="project" value="UniProtKB-KW"/>
</dbReference>
<evidence type="ECO:0000313" key="5">
    <source>
        <dbReference type="EMBL" id="GGD80342.1"/>
    </source>
</evidence>
<dbReference type="Pfam" id="PF00005">
    <property type="entry name" value="ABC_tran"/>
    <property type="match status" value="1"/>
</dbReference>
<dbReference type="PROSITE" id="PS50893">
    <property type="entry name" value="ABC_TRANSPORTER_2"/>
    <property type="match status" value="1"/>
</dbReference>
<feature type="domain" description="ABC transporter" evidence="4">
    <location>
        <begin position="6"/>
        <end position="233"/>
    </location>
</feature>
<dbReference type="InterPro" id="IPR027417">
    <property type="entry name" value="P-loop_NTPase"/>
</dbReference>
<organism evidence="5 6">
    <name type="scientific">Paenibacillus nasutitermitis</name>
    <dbReference type="NCBI Taxonomy" id="1652958"/>
    <lineage>
        <taxon>Bacteria</taxon>
        <taxon>Bacillati</taxon>
        <taxon>Bacillota</taxon>
        <taxon>Bacilli</taxon>
        <taxon>Bacillales</taxon>
        <taxon>Paenibacillaceae</taxon>
        <taxon>Paenibacillus</taxon>
    </lineage>
</organism>
<dbReference type="PANTHER" id="PTHR42939">
    <property type="entry name" value="ABC TRANSPORTER ATP-BINDING PROTEIN ALBC-RELATED"/>
    <property type="match status" value="1"/>
</dbReference>
<reference evidence="5" key="1">
    <citation type="journal article" date="2014" name="Int. J. Syst. Evol. Microbiol.">
        <title>Complete genome sequence of Corynebacterium casei LMG S-19264T (=DSM 44701T), isolated from a smear-ripened cheese.</title>
        <authorList>
            <consortium name="US DOE Joint Genome Institute (JGI-PGF)"/>
            <person name="Walter F."/>
            <person name="Albersmeier A."/>
            <person name="Kalinowski J."/>
            <person name="Ruckert C."/>
        </authorList>
    </citation>
    <scope>NUCLEOTIDE SEQUENCE</scope>
    <source>
        <strain evidence="5">CGMCC 1.15178</strain>
    </source>
</reference>
<comment type="caution">
    <text evidence="5">The sequence shown here is derived from an EMBL/GenBank/DDBJ whole genome shotgun (WGS) entry which is preliminary data.</text>
</comment>
<dbReference type="AlphaFoldDB" id="A0A917DX96"/>
<dbReference type="EMBL" id="BMHP01000003">
    <property type="protein sequence ID" value="GGD80342.1"/>
    <property type="molecule type" value="Genomic_DNA"/>
</dbReference>
<evidence type="ECO:0000256" key="3">
    <source>
        <dbReference type="ARBA" id="ARBA00022840"/>
    </source>
</evidence>
<dbReference type="Proteomes" id="UP000612456">
    <property type="component" value="Unassembled WGS sequence"/>
</dbReference>
<evidence type="ECO:0000256" key="2">
    <source>
        <dbReference type="ARBA" id="ARBA00022741"/>
    </source>
</evidence>